<keyword evidence="2" id="KW-1185">Reference proteome</keyword>
<evidence type="ECO:0000313" key="2">
    <source>
        <dbReference type="Proteomes" id="UP001311232"/>
    </source>
</evidence>
<comment type="caution">
    <text evidence="1">The sequence shown here is derived from an EMBL/GenBank/DDBJ whole genome shotgun (WGS) entry which is preliminary data.</text>
</comment>
<reference evidence="1 2" key="1">
    <citation type="submission" date="2021-06" db="EMBL/GenBank/DDBJ databases">
        <authorList>
            <person name="Palmer J.M."/>
        </authorList>
    </citation>
    <scope>NUCLEOTIDE SEQUENCE [LARGE SCALE GENOMIC DNA]</scope>
    <source>
        <strain evidence="1 2">MEX-2019</strain>
        <tissue evidence="1">Muscle</tissue>
    </source>
</reference>
<feature type="non-terminal residue" evidence="1">
    <location>
        <position position="97"/>
    </location>
</feature>
<dbReference type="EMBL" id="JAHHUM010001672">
    <property type="protein sequence ID" value="KAK5610089.1"/>
    <property type="molecule type" value="Genomic_DNA"/>
</dbReference>
<dbReference type="AlphaFoldDB" id="A0AAV9RMG1"/>
<proteinExistence type="predicted"/>
<name>A0AAV9RMG1_9TELE</name>
<evidence type="ECO:0000313" key="1">
    <source>
        <dbReference type="EMBL" id="KAK5610089.1"/>
    </source>
</evidence>
<dbReference type="Proteomes" id="UP001311232">
    <property type="component" value="Unassembled WGS sequence"/>
</dbReference>
<gene>
    <name evidence="1" type="ORF">CRENBAI_012064</name>
</gene>
<sequence>MRVSIRQFMHRLDLLTQCPREWKLSLSTAVWGGKGGISQPDPQRRFPASSACIRTLAYFDSPLQNFTSKSGSSATSLPVYLRLSTHPFKKNKKAEEK</sequence>
<organism evidence="1 2">
    <name type="scientific">Crenichthys baileyi</name>
    <name type="common">White River springfish</name>
    <dbReference type="NCBI Taxonomy" id="28760"/>
    <lineage>
        <taxon>Eukaryota</taxon>
        <taxon>Metazoa</taxon>
        <taxon>Chordata</taxon>
        <taxon>Craniata</taxon>
        <taxon>Vertebrata</taxon>
        <taxon>Euteleostomi</taxon>
        <taxon>Actinopterygii</taxon>
        <taxon>Neopterygii</taxon>
        <taxon>Teleostei</taxon>
        <taxon>Neoteleostei</taxon>
        <taxon>Acanthomorphata</taxon>
        <taxon>Ovalentaria</taxon>
        <taxon>Atherinomorphae</taxon>
        <taxon>Cyprinodontiformes</taxon>
        <taxon>Goodeidae</taxon>
        <taxon>Crenichthys</taxon>
    </lineage>
</organism>
<protein>
    <submittedName>
        <fullName evidence="1">Uncharacterized protein</fullName>
    </submittedName>
</protein>
<accession>A0AAV9RMG1</accession>